<dbReference type="PANTHER" id="PTHR46057">
    <property type="entry name" value="FCS-LIKE ZINC FINGER 1-RELATED"/>
    <property type="match status" value="1"/>
</dbReference>
<protein>
    <recommendedName>
        <fullName evidence="5">FLZ-type domain-containing protein</fullName>
    </recommendedName>
</protein>
<dbReference type="InterPro" id="IPR044533">
    <property type="entry name" value="FLZ1/2/3"/>
</dbReference>
<sequence>MKRSRSTSLVNIRVLKPPSSTGFAFQRNSRVNPSVISVHAPPNAHETAKVGILAVSTPKLTIWQENHFLDECFLCKKWLHQNDTRFMYGDFRAFCSLECRGELMSADDEKEKAKMKDPFEVSTWYLNIASLTLLVHSLSFFQDSLALSEFMPAPHI</sequence>
<keyword evidence="3" id="KW-0862">Zinc</keyword>
<feature type="domain" description="FLZ-type" evidence="5">
    <location>
        <begin position="67"/>
        <end position="111"/>
    </location>
</feature>
<dbReference type="PROSITE" id="PS51795">
    <property type="entry name" value="ZF_FLZ"/>
    <property type="match status" value="1"/>
</dbReference>
<evidence type="ECO:0000256" key="4">
    <source>
        <dbReference type="PROSITE-ProRule" id="PRU01131"/>
    </source>
</evidence>
<dbReference type="PANTHER" id="PTHR46057:SF54">
    <property type="entry name" value="FCS-LIKE ZINC FINGER 16"/>
    <property type="match status" value="1"/>
</dbReference>
<organism evidence="6 7">
    <name type="scientific">Hibiscus sabdariffa</name>
    <name type="common">roselle</name>
    <dbReference type="NCBI Taxonomy" id="183260"/>
    <lineage>
        <taxon>Eukaryota</taxon>
        <taxon>Viridiplantae</taxon>
        <taxon>Streptophyta</taxon>
        <taxon>Embryophyta</taxon>
        <taxon>Tracheophyta</taxon>
        <taxon>Spermatophyta</taxon>
        <taxon>Magnoliopsida</taxon>
        <taxon>eudicotyledons</taxon>
        <taxon>Gunneridae</taxon>
        <taxon>Pentapetalae</taxon>
        <taxon>rosids</taxon>
        <taxon>malvids</taxon>
        <taxon>Malvales</taxon>
        <taxon>Malvaceae</taxon>
        <taxon>Malvoideae</taxon>
        <taxon>Hibiscus</taxon>
    </lineage>
</organism>
<dbReference type="Proteomes" id="UP001472677">
    <property type="component" value="Unassembled WGS sequence"/>
</dbReference>
<proteinExistence type="inferred from homology"/>
<name>A0ABR2DJ93_9ROSI</name>
<evidence type="ECO:0000313" key="7">
    <source>
        <dbReference type="Proteomes" id="UP001472677"/>
    </source>
</evidence>
<evidence type="ECO:0000259" key="5">
    <source>
        <dbReference type="PROSITE" id="PS51795"/>
    </source>
</evidence>
<evidence type="ECO:0000313" key="6">
    <source>
        <dbReference type="EMBL" id="KAK8541503.1"/>
    </source>
</evidence>
<reference evidence="6 7" key="1">
    <citation type="journal article" date="2024" name="G3 (Bethesda)">
        <title>Genome assembly of Hibiscus sabdariffa L. provides insights into metabolisms of medicinal natural products.</title>
        <authorList>
            <person name="Kim T."/>
        </authorList>
    </citation>
    <scope>NUCLEOTIDE SEQUENCE [LARGE SCALE GENOMIC DNA]</scope>
    <source>
        <strain evidence="6">TK-2024</strain>
        <tissue evidence="6">Old leaves</tissue>
    </source>
</reference>
<comment type="caution">
    <text evidence="6">The sequence shown here is derived from an EMBL/GenBank/DDBJ whole genome shotgun (WGS) entry which is preliminary data.</text>
</comment>
<evidence type="ECO:0000256" key="1">
    <source>
        <dbReference type="ARBA" id="ARBA00009374"/>
    </source>
</evidence>
<keyword evidence="7" id="KW-1185">Reference proteome</keyword>
<dbReference type="Pfam" id="PF04570">
    <property type="entry name" value="zf-FLZ"/>
    <property type="match status" value="1"/>
</dbReference>
<evidence type="ECO:0000256" key="2">
    <source>
        <dbReference type="ARBA" id="ARBA00022723"/>
    </source>
</evidence>
<dbReference type="InterPro" id="IPR007650">
    <property type="entry name" value="Zf-FLZ_dom"/>
</dbReference>
<accession>A0ABR2DJ93</accession>
<gene>
    <name evidence="6" type="ORF">V6N12_014137</name>
</gene>
<dbReference type="EMBL" id="JBBPBM010000024">
    <property type="protein sequence ID" value="KAK8541503.1"/>
    <property type="molecule type" value="Genomic_DNA"/>
</dbReference>
<comment type="similarity">
    <text evidence="1">Belongs to the FLZ family.</text>
</comment>
<keyword evidence="2" id="KW-0479">Metal-binding</keyword>
<feature type="zinc finger region" description="FLZ-type" evidence="4">
    <location>
        <begin position="67"/>
        <end position="111"/>
    </location>
</feature>
<evidence type="ECO:0000256" key="3">
    <source>
        <dbReference type="ARBA" id="ARBA00022771"/>
    </source>
</evidence>
<keyword evidence="3" id="KW-0863">Zinc-finger</keyword>